<dbReference type="SUPFAM" id="SSF75005">
    <property type="entry name" value="Arabinanase/levansucrase/invertase"/>
    <property type="match status" value="1"/>
</dbReference>
<evidence type="ECO:0000256" key="3">
    <source>
        <dbReference type="ARBA" id="ARBA00022801"/>
    </source>
</evidence>
<feature type="chain" id="PRO_5017418426" evidence="8">
    <location>
        <begin position="23"/>
        <end position="318"/>
    </location>
</feature>
<feature type="signal peptide" evidence="8">
    <location>
        <begin position="1"/>
        <end position="22"/>
    </location>
</feature>
<organism evidence="9 10">
    <name type="scientific">Aspergillus sclerotialis</name>
    <dbReference type="NCBI Taxonomy" id="2070753"/>
    <lineage>
        <taxon>Eukaryota</taxon>
        <taxon>Fungi</taxon>
        <taxon>Dikarya</taxon>
        <taxon>Ascomycota</taxon>
        <taxon>Pezizomycotina</taxon>
        <taxon>Eurotiomycetes</taxon>
        <taxon>Eurotiomycetidae</taxon>
        <taxon>Eurotiales</taxon>
        <taxon>Aspergillaceae</taxon>
        <taxon>Aspergillus</taxon>
        <taxon>Aspergillus subgen. Polypaecilum</taxon>
    </lineage>
</organism>
<keyword evidence="3 7" id="KW-0378">Hydrolase</keyword>
<dbReference type="CDD" id="cd08999">
    <property type="entry name" value="GH43_ABN-like"/>
    <property type="match status" value="1"/>
</dbReference>
<accession>A0A3A2ZX49</accession>
<evidence type="ECO:0000256" key="6">
    <source>
        <dbReference type="PIRSR" id="PIRSR606710-2"/>
    </source>
</evidence>
<comment type="caution">
    <text evidence="9">The sequence shown here is derived from an EMBL/GenBank/DDBJ whole genome shotgun (WGS) entry which is preliminary data.</text>
</comment>
<dbReference type="InterPro" id="IPR006710">
    <property type="entry name" value="Glyco_hydro_43"/>
</dbReference>
<feature type="active site" description="Proton donor" evidence="5">
    <location>
        <position position="213"/>
    </location>
</feature>
<dbReference type="AlphaFoldDB" id="A0A3A2ZX49"/>
<dbReference type="OrthoDB" id="3879658at2759"/>
<evidence type="ECO:0000256" key="4">
    <source>
        <dbReference type="ARBA" id="ARBA00023295"/>
    </source>
</evidence>
<dbReference type="PANTHER" id="PTHR42812">
    <property type="entry name" value="BETA-XYLOSIDASE"/>
    <property type="match status" value="1"/>
</dbReference>
<evidence type="ECO:0000313" key="9">
    <source>
        <dbReference type="EMBL" id="RJE26913.1"/>
    </source>
</evidence>
<gene>
    <name evidence="9" type="ORF">PHISCL_00720</name>
</gene>
<dbReference type="STRING" id="2070753.A0A3A2ZX49"/>
<dbReference type="Gene3D" id="2.115.10.20">
    <property type="entry name" value="Glycosyl hydrolase domain, family 43"/>
    <property type="match status" value="1"/>
</dbReference>
<evidence type="ECO:0000256" key="1">
    <source>
        <dbReference type="ARBA" id="ARBA00009865"/>
    </source>
</evidence>
<evidence type="ECO:0000256" key="5">
    <source>
        <dbReference type="PIRSR" id="PIRSR606710-1"/>
    </source>
</evidence>
<dbReference type="GO" id="GO:0004553">
    <property type="term" value="F:hydrolase activity, hydrolyzing O-glycosyl compounds"/>
    <property type="evidence" value="ECO:0007669"/>
    <property type="project" value="InterPro"/>
</dbReference>
<keyword evidence="10" id="KW-1185">Reference proteome</keyword>
<dbReference type="PANTHER" id="PTHR42812:SF5">
    <property type="entry name" value="ENDO-ARABINASE"/>
    <property type="match status" value="1"/>
</dbReference>
<evidence type="ECO:0000313" key="10">
    <source>
        <dbReference type="Proteomes" id="UP000266188"/>
    </source>
</evidence>
<sequence>MIGYLPLAASLFTILFSRSVHADAKRALDTNFPDPCVIKTDAGYYAFGTAGNGVNIQVARSDDFSSWDLLSDTDALPGPFPDWVASEPNTWAPDVIKRGDGKYVMYFSASSSEDNSKHCVGAATSSSITGPYTPEDDPLACRLDKGGAIDADGFDDGGDLYVVYKVDGNSLNGDGTMHPTPIMLQAVNEDGVTPNGDPVQLLDRTDADGPVVEAPSLKKSGGTYFLTFSSNMYDTPQYDVSYATASSVKGPYTKADEPLLVSGDPSDVGSLTAPGGSDFSVDESKIVFHAFKNGHDINDGRAMYAADINLSGDTISIV</sequence>
<dbReference type="Proteomes" id="UP000266188">
    <property type="component" value="Unassembled WGS sequence"/>
</dbReference>
<feature type="active site" description="Proton acceptor" evidence="5">
    <location>
        <position position="34"/>
    </location>
</feature>
<dbReference type="InterPro" id="IPR023296">
    <property type="entry name" value="Glyco_hydro_beta-prop_sf"/>
</dbReference>
<dbReference type="EMBL" id="MVGC01000012">
    <property type="protein sequence ID" value="RJE26913.1"/>
    <property type="molecule type" value="Genomic_DNA"/>
</dbReference>
<dbReference type="InterPro" id="IPR051795">
    <property type="entry name" value="Glycosyl_Hydrlase_43"/>
</dbReference>
<comment type="similarity">
    <text evidence="1 7">Belongs to the glycosyl hydrolase 43 family.</text>
</comment>
<dbReference type="Pfam" id="PF04616">
    <property type="entry name" value="Glyco_hydro_43"/>
    <property type="match status" value="1"/>
</dbReference>
<keyword evidence="2 8" id="KW-0732">Signal</keyword>
<keyword evidence="4 7" id="KW-0326">Glycosidase</keyword>
<evidence type="ECO:0000256" key="2">
    <source>
        <dbReference type="ARBA" id="ARBA00022729"/>
    </source>
</evidence>
<proteinExistence type="inferred from homology"/>
<evidence type="ECO:0000256" key="7">
    <source>
        <dbReference type="RuleBase" id="RU361187"/>
    </source>
</evidence>
<dbReference type="GO" id="GO:0005975">
    <property type="term" value="P:carbohydrate metabolic process"/>
    <property type="evidence" value="ECO:0007669"/>
    <property type="project" value="InterPro"/>
</dbReference>
<feature type="site" description="Important for catalytic activity, responsible for pKa modulation of the active site Glu and correct orientation of both the proton donor and substrate" evidence="6">
    <location>
        <position position="150"/>
    </location>
</feature>
<reference evidence="10" key="1">
    <citation type="submission" date="2017-02" db="EMBL/GenBank/DDBJ databases">
        <authorList>
            <person name="Tafer H."/>
            <person name="Lopandic K."/>
        </authorList>
    </citation>
    <scope>NUCLEOTIDE SEQUENCE [LARGE SCALE GENOMIC DNA]</scope>
    <source>
        <strain evidence="10">CBS 366.77</strain>
    </source>
</reference>
<name>A0A3A2ZX49_9EURO</name>
<evidence type="ECO:0000256" key="8">
    <source>
        <dbReference type="SAM" id="SignalP"/>
    </source>
</evidence>
<protein>
    <submittedName>
        <fullName evidence="9">Glycosyl hydrolases family 43</fullName>
    </submittedName>
</protein>